<proteinExistence type="predicted"/>
<dbReference type="CDD" id="cd14507">
    <property type="entry name" value="PTP-MTM-like"/>
    <property type="match status" value="1"/>
</dbReference>
<dbReference type="SUPFAM" id="SSF52799">
    <property type="entry name" value="(Phosphotyrosine protein) phosphatases II"/>
    <property type="match status" value="1"/>
</dbReference>
<dbReference type="PANTHER" id="PTHR10807:SF128">
    <property type="entry name" value="PHOSPHATIDYLINOSITOL-3,5-BISPHOSPHATE 3-PHOSPHATASE"/>
    <property type="match status" value="1"/>
</dbReference>
<protein>
    <recommendedName>
        <fullName evidence="9">Phosphatidylinositol-3-phosphatase</fullName>
    </recommendedName>
</protein>
<feature type="active site" description="Phosphocysteine intermediate" evidence="1">
    <location>
        <position position="320"/>
    </location>
</feature>
<name>A0AAD5YA70_9FUNG</name>
<evidence type="ECO:0000256" key="3">
    <source>
        <dbReference type="PROSITE-ProRule" id="PRU00042"/>
    </source>
</evidence>
<evidence type="ECO:0000256" key="4">
    <source>
        <dbReference type="SAM" id="MobiDB-lite"/>
    </source>
</evidence>
<keyword evidence="3" id="KW-0479">Metal-binding</keyword>
<dbReference type="Pfam" id="PF06602">
    <property type="entry name" value="Myotub-related"/>
    <property type="match status" value="1"/>
</dbReference>
<feature type="domain" description="Myotubularin phosphatase" evidence="6">
    <location>
        <begin position="182"/>
        <end position="541"/>
    </location>
</feature>
<dbReference type="AlphaFoldDB" id="A0AAD5YA70"/>
<dbReference type="InterPro" id="IPR030564">
    <property type="entry name" value="Myotubularin"/>
</dbReference>
<dbReference type="PROSITE" id="PS00383">
    <property type="entry name" value="TYR_PHOSPHATASE_1"/>
    <property type="match status" value="1"/>
</dbReference>
<dbReference type="EMBL" id="JADGKB010000011">
    <property type="protein sequence ID" value="KAJ3260507.1"/>
    <property type="molecule type" value="Genomic_DNA"/>
</dbReference>
<gene>
    <name evidence="7" type="ORF">HK103_000649</name>
</gene>
<reference evidence="7" key="1">
    <citation type="submission" date="2020-05" db="EMBL/GenBank/DDBJ databases">
        <title>Phylogenomic resolution of chytrid fungi.</title>
        <authorList>
            <person name="Stajich J.E."/>
            <person name="Amses K."/>
            <person name="Simmons R."/>
            <person name="Seto K."/>
            <person name="Myers J."/>
            <person name="Bonds A."/>
            <person name="Quandt C.A."/>
            <person name="Barry K."/>
            <person name="Liu P."/>
            <person name="Grigoriev I."/>
            <person name="Longcore J.E."/>
            <person name="James T.Y."/>
        </authorList>
    </citation>
    <scope>NUCLEOTIDE SEQUENCE</scope>
    <source>
        <strain evidence="7">PLAUS21</strain>
    </source>
</reference>
<dbReference type="PROSITE" id="PS50157">
    <property type="entry name" value="ZINC_FINGER_C2H2_2"/>
    <property type="match status" value="1"/>
</dbReference>
<evidence type="ECO:0008006" key="9">
    <source>
        <dbReference type="Google" id="ProtNLM"/>
    </source>
</evidence>
<feature type="domain" description="C2H2-type" evidence="5">
    <location>
        <begin position="91"/>
        <end position="118"/>
    </location>
</feature>
<accession>A0AAD5YA70</accession>
<dbReference type="GO" id="GO:0046856">
    <property type="term" value="P:phosphatidylinositol dephosphorylation"/>
    <property type="evidence" value="ECO:0007669"/>
    <property type="project" value="TreeGrafter"/>
</dbReference>
<comment type="caution">
    <text evidence="7">The sequence shown here is derived from an EMBL/GenBank/DDBJ whole genome shotgun (WGS) entry which is preliminary data.</text>
</comment>
<keyword evidence="8" id="KW-1185">Reference proteome</keyword>
<dbReference type="Proteomes" id="UP001210925">
    <property type="component" value="Unassembled WGS sequence"/>
</dbReference>
<keyword evidence="3" id="KW-0862">Zinc</keyword>
<dbReference type="InterPro" id="IPR013087">
    <property type="entry name" value="Znf_C2H2_type"/>
</dbReference>
<evidence type="ECO:0000313" key="7">
    <source>
        <dbReference type="EMBL" id="KAJ3260507.1"/>
    </source>
</evidence>
<dbReference type="InterPro" id="IPR029021">
    <property type="entry name" value="Prot-tyrosine_phosphatase-like"/>
</dbReference>
<evidence type="ECO:0000259" key="6">
    <source>
        <dbReference type="PROSITE" id="PS51339"/>
    </source>
</evidence>
<feature type="binding site" evidence="2">
    <location>
        <begin position="320"/>
        <end position="326"/>
    </location>
    <ligand>
        <name>substrate</name>
    </ligand>
</feature>
<sequence>MSSLLWYKDSSYDSEEDKQDLSDQMLSITLNSPKFNVQPSMPIPISSPTVKRRQSAPYHVKKLSASKSPPNDFGLPTPSSYSPKEKIKQKWVCDSCGKTYKHPNCLSKHKWEHTDYWKETSKLAISKHAQVQLLEAASVLIGFQKDEDLEYVNGQENSEVNRESLLSLTYTKIKFVLLIKVTITRSAQPMIGLKQNRSIQDEKLIEAIFSTSSCSPDSTHLIIDARPLANALAQTAMGAGTENSDNYQAKIVFLGIDNIHVVRDSLNKLYDACVSFDNPIISKSALERSGWLKHIKNIMDGTLMIVQSVHLHNEHTLVHCSDGWDRTAQLSSLAQVCLDPYYRTIDGFQVLLEKEWISFGHKFQDRCGHLSRDSMTAEQPQEKSPWQQASKNMLGAATKLFGNTFNTPLNSATMSSETSSPNNVAPKEISPVFLQFLDCMYQIWTQYPTEFEYDQRLLEFLFISAYSCQFGNFLFNNERELRQFTKRNGNSMQSIEDCTPSIWQYIEANKGTFYNAVYTPSDEEKILFPNTVNLKYWSKLYKLSTLEERSESPYATRKSLIIEADATPRISNDPQVEMIDLQDSATPSHPLMTSDNPWQ</sequence>
<dbReference type="GO" id="GO:0008270">
    <property type="term" value="F:zinc ion binding"/>
    <property type="evidence" value="ECO:0007669"/>
    <property type="project" value="UniProtKB-KW"/>
</dbReference>
<feature type="region of interest" description="Disordered" evidence="4">
    <location>
        <begin position="1"/>
        <end position="20"/>
    </location>
</feature>
<dbReference type="GO" id="GO:0005737">
    <property type="term" value="C:cytoplasm"/>
    <property type="evidence" value="ECO:0007669"/>
    <property type="project" value="TreeGrafter"/>
</dbReference>
<dbReference type="GO" id="GO:0016020">
    <property type="term" value="C:membrane"/>
    <property type="evidence" value="ECO:0007669"/>
    <property type="project" value="TreeGrafter"/>
</dbReference>
<dbReference type="GO" id="GO:0004438">
    <property type="term" value="F:phosphatidylinositol-3-phosphate phosphatase activity"/>
    <property type="evidence" value="ECO:0007669"/>
    <property type="project" value="TreeGrafter"/>
</dbReference>
<evidence type="ECO:0000256" key="2">
    <source>
        <dbReference type="PIRSR" id="PIRSR630564-2"/>
    </source>
</evidence>
<feature type="region of interest" description="Disordered" evidence="4">
    <location>
        <begin position="39"/>
        <end position="79"/>
    </location>
</feature>
<keyword evidence="3" id="KW-0863">Zinc-finger</keyword>
<evidence type="ECO:0000259" key="5">
    <source>
        <dbReference type="PROSITE" id="PS50157"/>
    </source>
</evidence>
<dbReference type="InterPro" id="IPR016130">
    <property type="entry name" value="Tyr_Pase_AS"/>
</dbReference>
<evidence type="ECO:0000313" key="8">
    <source>
        <dbReference type="Proteomes" id="UP001210925"/>
    </source>
</evidence>
<dbReference type="PROSITE" id="PS00028">
    <property type="entry name" value="ZINC_FINGER_C2H2_1"/>
    <property type="match status" value="1"/>
</dbReference>
<dbReference type="PROSITE" id="PS51339">
    <property type="entry name" value="PPASE_MYOTUBULARIN"/>
    <property type="match status" value="1"/>
</dbReference>
<dbReference type="InterPro" id="IPR010569">
    <property type="entry name" value="Myotubularin-like_Pase_dom"/>
</dbReference>
<organism evidence="7 8">
    <name type="scientific">Boothiomyces macroporosus</name>
    <dbReference type="NCBI Taxonomy" id="261099"/>
    <lineage>
        <taxon>Eukaryota</taxon>
        <taxon>Fungi</taxon>
        <taxon>Fungi incertae sedis</taxon>
        <taxon>Chytridiomycota</taxon>
        <taxon>Chytridiomycota incertae sedis</taxon>
        <taxon>Chytridiomycetes</taxon>
        <taxon>Rhizophydiales</taxon>
        <taxon>Terramycetaceae</taxon>
        <taxon>Boothiomyces</taxon>
    </lineage>
</organism>
<evidence type="ECO:0000256" key="1">
    <source>
        <dbReference type="PIRSR" id="PIRSR630564-1"/>
    </source>
</evidence>
<feature type="binding site" evidence="2">
    <location>
        <begin position="258"/>
        <end position="259"/>
    </location>
    <ligand>
        <name>substrate</name>
    </ligand>
</feature>
<dbReference type="PANTHER" id="PTHR10807">
    <property type="entry name" value="MYOTUBULARIN-RELATED"/>
    <property type="match status" value="1"/>
</dbReference>
<feature type="compositionally biased region" description="Basic residues" evidence="4">
    <location>
        <begin position="50"/>
        <end position="64"/>
    </location>
</feature>